<accession>A4BU72</accession>
<dbReference type="PANTHER" id="PTHR33525:SF3">
    <property type="entry name" value="RIBONUCLEASE Y"/>
    <property type="match status" value="1"/>
</dbReference>
<feature type="domain" description="HDOD" evidence="1">
    <location>
        <begin position="13"/>
        <end position="208"/>
    </location>
</feature>
<evidence type="ECO:0000259" key="1">
    <source>
        <dbReference type="PROSITE" id="PS51833"/>
    </source>
</evidence>
<dbReference type="HOGENOM" id="CLU_048246_4_2_6"/>
<dbReference type="Pfam" id="PF08668">
    <property type="entry name" value="HDOD"/>
    <property type="match status" value="1"/>
</dbReference>
<dbReference type="InterPro" id="IPR013976">
    <property type="entry name" value="HDOD"/>
</dbReference>
<dbReference type="Gene3D" id="1.10.3210.10">
    <property type="entry name" value="Hypothetical protein af1432"/>
    <property type="match status" value="1"/>
</dbReference>
<gene>
    <name evidence="2" type="ORF">NB231_12686</name>
</gene>
<dbReference type="PROSITE" id="PS51833">
    <property type="entry name" value="HDOD"/>
    <property type="match status" value="1"/>
</dbReference>
<reference evidence="2 3" key="1">
    <citation type="submission" date="2006-02" db="EMBL/GenBank/DDBJ databases">
        <authorList>
            <person name="Waterbury J."/>
            <person name="Ferriera S."/>
            <person name="Johnson J."/>
            <person name="Kravitz S."/>
            <person name="Halpern A."/>
            <person name="Remington K."/>
            <person name="Beeson K."/>
            <person name="Tran B."/>
            <person name="Rogers Y.-H."/>
            <person name="Friedman R."/>
            <person name="Venter J.C."/>
        </authorList>
    </citation>
    <scope>NUCLEOTIDE SEQUENCE [LARGE SCALE GENOMIC DNA]</scope>
    <source>
        <strain evidence="2 3">Nb-231</strain>
    </source>
</reference>
<comment type="caution">
    <text evidence="2">The sequence shown here is derived from an EMBL/GenBank/DDBJ whole genome shotgun (WGS) entry which is preliminary data.</text>
</comment>
<dbReference type="NCBIfam" id="TIGR00277">
    <property type="entry name" value="HDIG"/>
    <property type="match status" value="1"/>
</dbReference>
<name>A4BU72_9GAMM</name>
<dbReference type="SMART" id="SM00471">
    <property type="entry name" value="HDc"/>
    <property type="match status" value="1"/>
</dbReference>
<dbReference type="RefSeq" id="WP_005003167.1">
    <property type="nucleotide sequence ID" value="NZ_CH672427.1"/>
</dbReference>
<evidence type="ECO:0000313" key="2">
    <source>
        <dbReference type="EMBL" id="EAR20746.1"/>
    </source>
</evidence>
<keyword evidence="3" id="KW-1185">Reference proteome</keyword>
<dbReference type="EMBL" id="AAOF01000017">
    <property type="protein sequence ID" value="EAR20746.1"/>
    <property type="molecule type" value="Genomic_DNA"/>
</dbReference>
<dbReference type="PANTHER" id="PTHR33525">
    <property type="match status" value="1"/>
</dbReference>
<dbReference type="InterPro" id="IPR052340">
    <property type="entry name" value="RNase_Y/CdgJ"/>
</dbReference>
<dbReference type="STRING" id="314278.NB231_12686"/>
<dbReference type="InterPro" id="IPR003607">
    <property type="entry name" value="HD/PDEase_dom"/>
</dbReference>
<protein>
    <submittedName>
        <fullName evidence="2">HD domain protein</fullName>
    </submittedName>
</protein>
<dbReference type="eggNOG" id="COG1639">
    <property type="taxonomic scope" value="Bacteria"/>
</dbReference>
<dbReference type="AlphaFoldDB" id="A4BU72"/>
<sequence length="286" mass="31663">MTADEIAAHTANLASLPRAYHRINEMLADTRYSVADIGKVIRHEPALTARLLRLVNSAYFGLATRIDSVPLAISVLGIRALHELVLATSVASAFARIDTQLVDVADFWHHSVYCGIMARLLSKRLRIAESEQIFVAGLLHDIGKLAIYQQLPEHSEQVLSRFADSNDPLYRVEQKVLGFTHAAVGKALLHRWGLPAVFCEVTAYHHHPNRSRHYRDESWVVHAADALSAKIEPGHKITRDHTAPPSFEPNARPRIALTASLAEELAVDADAQSIEVYGMLFGNPLP</sequence>
<organism evidence="2 3">
    <name type="scientific">Nitrococcus mobilis Nb-231</name>
    <dbReference type="NCBI Taxonomy" id="314278"/>
    <lineage>
        <taxon>Bacteria</taxon>
        <taxon>Pseudomonadati</taxon>
        <taxon>Pseudomonadota</taxon>
        <taxon>Gammaproteobacteria</taxon>
        <taxon>Chromatiales</taxon>
        <taxon>Ectothiorhodospiraceae</taxon>
        <taxon>Nitrococcus</taxon>
    </lineage>
</organism>
<dbReference type="Proteomes" id="UP000003374">
    <property type="component" value="Unassembled WGS sequence"/>
</dbReference>
<dbReference type="CDD" id="cd00077">
    <property type="entry name" value="HDc"/>
    <property type="match status" value="1"/>
</dbReference>
<proteinExistence type="predicted"/>
<evidence type="ECO:0000313" key="3">
    <source>
        <dbReference type="Proteomes" id="UP000003374"/>
    </source>
</evidence>
<dbReference type="SUPFAM" id="SSF109604">
    <property type="entry name" value="HD-domain/PDEase-like"/>
    <property type="match status" value="1"/>
</dbReference>
<dbReference type="InterPro" id="IPR006675">
    <property type="entry name" value="HDIG_dom"/>
</dbReference>